<keyword evidence="1" id="KW-0677">Repeat</keyword>
<organism evidence="5 6">
    <name type="scientific">Anthostomella pinea</name>
    <dbReference type="NCBI Taxonomy" id="933095"/>
    <lineage>
        <taxon>Eukaryota</taxon>
        <taxon>Fungi</taxon>
        <taxon>Dikarya</taxon>
        <taxon>Ascomycota</taxon>
        <taxon>Pezizomycotina</taxon>
        <taxon>Sordariomycetes</taxon>
        <taxon>Xylariomycetidae</taxon>
        <taxon>Xylariales</taxon>
        <taxon>Xylariaceae</taxon>
        <taxon>Anthostomella</taxon>
    </lineage>
</organism>
<evidence type="ECO:0000256" key="1">
    <source>
        <dbReference type="ARBA" id="ARBA00022737"/>
    </source>
</evidence>
<dbReference type="PANTHER" id="PTHR24198">
    <property type="entry name" value="ANKYRIN REPEAT AND PROTEIN KINASE DOMAIN-CONTAINING PROTEIN"/>
    <property type="match status" value="1"/>
</dbReference>
<evidence type="ECO:0000256" key="3">
    <source>
        <dbReference type="PROSITE-ProRule" id="PRU00023"/>
    </source>
</evidence>
<dbReference type="PANTHER" id="PTHR24198:SF165">
    <property type="entry name" value="ANKYRIN REPEAT-CONTAINING PROTEIN-RELATED"/>
    <property type="match status" value="1"/>
</dbReference>
<evidence type="ECO:0000256" key="4">
    <source>
        <dbReference type="SAM" id="MobiDB-lite"/>
    </source>
</evidence>
<reference evidence="5" key="1">
    <citation type="submission" date="2023-10" db="EMBL/GenBank/DDBJ databases">
        <authorList>
            <person name="Hackl T."/>
        </authorList>
    </citation>
    <scope>NUCLEOTIDE SEQUENCE</scope>
</reference>
<dbReference type="PROSITE" id="PS50088">
    <property type="entry name" value="ANK_REPEAT"/>
    <property type="match status" value="3"/>
</dbReference>
<protein>
    <submittedName>
        <fullName evidence="5">Uu.00g043160.m01.CDS01</fullName>
    </submittedName>
</protein>
<dbReference type="SUPFAM" id="SSF48403">
    <property type="entry name" value="Ankyrin repeat"/>
    <property type="match status" value="2"/>
</dbReference>
<gene>
    <name evidence="5" type="ORF">KHLLAP_LOCUS1931</name>
</gene>
<dbReference type="Proteomes" id="UP001295740">
    <property type="component" value="Unassembled WGS sequence"/>
</dbReference>
<dbReference type="AlphaFoldDB" id="A0AAI8VAU6"/>
<dbReference type="InterPro" id="IPR036770">
    <property type="entry name" value="Ankyrin_rpt-contain_sf"/>
</dbReference>
<feature type="region of interest" description="Disordered" evidence="4">
    <location>
        <begin position="709"/>
        <end position="729"/>
    </location>
</feature>
<evidence type="ECO:0000313" key="6">
    <source>
        <dbReference type="Proteomes" id="UP001295740"/>
    </source>
</evidence>
<dbReference type="Pfam" id="PF12796">
    <property type="entry name" value="Ank_2"/>
    <property type="match status" value="2"/>
</dbReference>
<dbReference type="EMBL" id="CAUWAG010000003">
    <property type="protein sequence ID" value="CAJ2501463.1"/>
    <property type="molecule type" value="Genomic_DNA"/>
</dbReference>
<evidence type="ECO:0000313" key="5">
    <source>
        <dbReference type="EMBL" id="CAJ2501463.1"/>
    </source>
</evidence>
<sequence>MKDAYSINWQKTFNFRHFQTSQYAQEPWNDGMNALHVAALHGDREVLAFCLERNLDVNSLSDALYTPLHYAAMGGHSASVNMLSNHGAEVNSLNEDRRLPLHLAIESNDLNTIQTLLTLALQFRDHQSLKAYQHRQTSAVQPSTEDESSQKTLLSLLNWLIRHGDLNACKSIHDQRCLLNARKSIHDQRCLLDAAWEDLNEDQPLATAIEHEQLEIINWLLEQGVSCSPIIESSEHSFGTFTALELAVEKKSLNYVLPRLLKNYPRNGGNWLRRPISVLAYTVEAGNTEAVSIIMDDAFQTTNDYAARFELPLEETIFRLVNQPHDCNNGLVSSLINLLAYSGDLHNIQRLIEYVPLDGPDSFGGTPLSNAARSDAMGTPNVMTFLFSRNASTELRDKYGYMPLMRSCNLGDSEKVRLLIEAKANQGDRSRGGSNLLHLVMQSGKASRCAGLLLQLVQESRLDPLSQDEDGYVPLHMTTGHDSWTSFVLNGDFGIEALPPFPRDYWNANEKRPWLTNQFHLFRRRIPADQFAQLLDANPLMKWSPLCKIAAMGDVQAVEKMLAMKPDLDFVGCSAGNALMAACESGRLETVKILVRHGASLNLCYRGDCYSAFEAAASFKDIVEWLLVGRHTSQGRLTEGPTGPDGVSSLEAKIRPWSGFRCEKLDLTTDLLRRDDAVALKAYISWLVKWKRDMRGKIADPSWFIPQTVDGEAPATKRGRPSRLRDREGPRRFWKHGNLEKEDIGWTMEYCTKSTALRG</sequence>
<dbReference type="PROSITE" id="PS50297">
    <property type="entry name" value="ANK_REP_REGION"/>
    <property type="match status" value="3"/>
</dbReference>
<feature type="repeat" description="ANK" evidence="3">
    <location>
        <begin position="63"/>
        <end position="95"/>
    </location>
</feature>
<keyword evidence="2 3" id="KW-0040">ANK repeat</keyword>
<keyword evidence="6" id="KW-1185">Reference proteome</keyword>
<dbReference type="SMART" id="SM00248">
    <property type="entry name" value="ANK"/>
    <property type="match status" value="8"/>
</dbReference>
<proteinExistence type="predicted"/>
<evidence type="ECO:0000256" key="2">
    <source>
        <dbReference type="ARBA" id="ARBA00023043"/>
    </source>
</evidence>
<dbReference type="Gene3D" id="1.25.40.20">
    <property type="entry name" value="Ankyrin repeat-containing domain"/>
    <property type="match status" value="3"/>
</dbReference>
<feature type="repeat" description="ANK" evidence="3">
    <location>
        <begin position="574"/>
        <end position="606"/>
    </location>
</feature>
<name>A0AAI8VAU6_9PEZI</name>
<accession>A0AAI8VAU6</accession>
<comment type="caution">
    <text evidence="5">The sequence shown here is derived from an EMBL/GenBank/DDBJ whole genome shotgun (WGS) entry which is preliminary data.</text>
</comment>
<feature type="repeat" description="ANK" evidence="3">
    <location>
        <begin position="30"/>
        <end position="62"/>
    </location>
</feature>
<dbReference type="InterPro" id="IPR002110">
    <property type="entry name" value="Ankyrin_rpt"/>
</dbReference>